<keyword evidence="2" id="KW-0732">Signal</keyword>
<name>A0ABP8TXF0_9ACTN</name>
<evidence type="ECO:0000256" key="2">
    <source>
        <dbReference type="SAM" id="SignalP"/>
    </source>
</evidence>
<proteinExistence type="predicted"/>
<dbReference type="GO" id="GO:0016787">
    <property type="term" value="F:hydrolase activity"/>
    <property type="evidence" value="ECO:0007669"/>
    <property type="project" value="UniProtKB-KW"/>
</dbReference>
<dbReference type="InterPro" id="IPR001466">
    <property type="entry name" value="Beta-lactam-related"/>
</dbReference>
<gene>
    <name evidence="4" type="ORF">GCM10023195_70800</name>
</gene>
<feature type="signal peptide" evidence="2">
    <location>
        <begin position="1"/>
        <end position="26"/>
    </location>
</feature>
<keyword evidence="4" id="KW-0378">Hydrolase</keyword>
<protein>
    <submittedName>
        <fullName evidence="4">Serine hydrolase domain-containing protein</fullName>
    </submittedName>
</protein>
<dbReference type="InterPro" id="IPR012338">
    <property type="entry name" value="Beta-lactam/transpept-like"/>
</dbReference>
<dbReference type="Gene3D" id="3.40.710.10">
    <property type="entry name" value="DD-peptidase/beta-lactamase superfamily"/>
    <property type="match status" value="1"/>
</dbReference>
<organism evidence="4 5">
    <name type="scientific">Actinoallomurus liliacearum</name>
    <dbReference type="NCBI Taxonomy" id="1080073"/>
    <lineage>
        <taxon>Bacteria</taxon>
        <taxon>Bacillati</taxon>
        <taxon>Actinomycetota</taxon>
        <taxon>Actinomycetes</taxon>
        <taxon>Streptosporangiales</taxon>
        <taxon>Thermomonosporaceae</taxon>
        <taxon>Actinoallomurus</taxon>
    </lineage>
</organism>
<evidence type="ECO:0000313" key="5">
    <source>
        <dbReference type="Proteomes" id="UP001500212"/>
    </source>
</evidence>
<dbReference type="Pfam" id="PF00144">
    <property type="entry name" value="Beta-lactamase"/>
    <property type="match status" value="1"/>
</dbReference>
<evidence type="ECO:0000313" key="4">
    <source>
        <dbReference type="EMBL" id="GAA4615984.1"/>
    </source>
</evidence>
<dbReference type="InterPro" id="IPR050491">
    <property type="entry name" value="AmpC-like"/>
</dbReference>
<reference evidence="5" key="1">
    <citation type="journal article" date="2019" name="Int. J. Syst. Evol. Microbiol.">
        <title>The Global Catalogue of Microorganisms (GCM) 10K type strain sequencing project: providing services to taxonomists for standard genome sequencing and annotation.</title>
        <authorList>
            <consortium name="The Broad Institute Genomics Platform"/>
            <consortium name="The Broad Institute Genome Sequencing Center for Infectious Disease"/>
            <person name="Wu L."/>
            <person name="Ma J."/>
        </authorList>
    </citation>
    <scope>NUCLEOTIDE SEQUENCE [LARGE SCALE GENOMIC DNA]</scope>
    <source>
        <strain evidence="5">JCM 17938</strain>
    </source>
</reference>
<dbReference type="EMBL" id="BAABHJ010000031">
    <property type="protein sequence ID" value="GAA4615984.1"/>
    <property type="molecule type" value="Genomic_DNA"/>
</dbReference>
<feature type="region of interest" description="Disordered" evidence="1">
    <location>
        <begin position="377"/>
        <end position="404"/>
    </location>
</feature>
<accession>A0ABP8TXF0</accession>
<comment type="caution">
    <text evidence="4">The sequence shown here is derived from an EMBL/GenBank/DDBJ whole genome shotgun (WGS) entry which is preliminary data.</text>
</comment>
<feature type="chain" id="PRO_5046139723" evidence="2">
    <location>
        <begin position="27"/>
        <end position="404"/>
    </location>
</feature>
<dbReference type="PANTHER" id="PTHR46825">
    <property type="entry name" value="D-ALANYL-D-ALANINE-CARBOXYPEPTIDASE/ENDOPEPTIDASE AMPH"/>
    <property type="match status" value="1"/>
</dbReference>
<dbReference type="RefSeq" id="WP_345364298.1">
    <property type="nucleotide sequence ID" value="NZ_BAABHJ010000031.1"/>
</dbReference>
<dbReference type="SUPFAM" id="SSF56601">
    <property type="entry name" value="beta-lactamase/transpeptidase-like"/>
    <property type="match status" value="1"/>
</dbReference>
<evidence type="ECO:0000256" key="1">
    <source>
        <dbReference type="SAM" id="MobiDB-lite"/>
    </source>
</evidence>
<dbReference type="PANTHER" id="PTHR46825:SF7">
    <property type="entry name" value="D-ALANYL-D-ALANINE CARBOXYPEPTIDASE"/>
    <property type="match status" value="1"/>
</dbReference>
<keyword evidence="5" id="KW-1185">Reference proteome</keyword>
<evidence type="ECO:0000259" key="3">
    <source>
        <dbReference type="Pfam" id="PF00144"/>
    </source>
</evidence>
<feature type="domain" description="Beta-lactamase-related" evidence="3">
    <location>
        <begin position="47"/>
        <end position="368"/>
    </location>
</feature>
<dbReference type="Proteomes" id="UP001500212">
    <property type="component" value="Unassembled WGS sequence"/>
</dbReference>
<sequence>MFHRRLGVSCAIAAGLAIIAAPQAGAAAAPAHDHSALRRDLNRLTAEGVPGALAEVRDASGHTTVTSGVADLGSRAAARPDSEFRIYSNTKTFVATVVLQLVAEHRVALDAPIERYLPGLIRSNGNDGRRITGRQLLQHTSGLADYADDLPMFAPGQFFRHRFDRFTPRRLIAVALAHRPVAEPGTGFSYATTNYIVAGLLIEKVTGRPYASEITDRVLRPLRLRHTYFPGDQVGIRGPHPRGYTTVDDSGRLVDATEVGQTMVWAGGEMISTADDLNRFFAALLRGDLLPPRLLAQMTRTVPAGELFPGARYGLGLINAPLSCGGDYWAHGGDGPGFQTRDGATRDGRQVTVMLNRSPTTPPQFDHALAAVNDAPDRLVPRPPPEGSAFGITNREFRAGPPAA</sequence>